<dbReference type="SUPFAM" id="SSF54928">
    <property type="entry name" value="RNA-binding domain, RBD"/>
    <property type="match status" value="1"/>
</dbReference>
<dbReference type="GO" id="GO:0008143">
    <property type="term" value="F:poly(A) binding"/>
    <property type="evidence" value="ECO:0007669"/>
    <property type="project" value="InterPro"/>
</dbReference>
<sequence length="566" mass="62209">MGEPEVSAAVAALFASKPKSFRMDRRSAEAASLKAAVSRKLVDFLGNYTDDVLAEYIVVLVCNGKHQNQARDDLEAFLGDDSKMFVAWLWHHLSEETSLVTVPTCMFNQKSDAMAAHDDDSYLRHRSLSIVARGRLSPEATDSMPDHNVHPRGSVWDRLGKPHQDAKVLMNDQLGPDVSKKGKLDPYREGFDKHRLAPPVSSRLGKRVFTETTSVQNSVASPISSDVATENKEMSTVNNIVSSQKKRNMGEKGPHNGPKALFDRRNYHLEDKETHQRLQGPLSANGIPKQGLKQATAENRPTSDTVQKSSKSVKVLHNLRPNVFQLQSRLELSGTTSAQNPVPVDRSSQSKPDSLINPEHVAAGHKPVDEVLNMKGRLHQIERKMLELRSKQTSMNTDTKSTASQVSSLKNCPEQDADVRTVFVANVHFAAPKEALSSHFSQCGPVVRTVLVTDAITGQPKGSASILFANKESADKAISLNGTSFFSRKLEVKRKTDVPAGVLALNQAPGRSLRPWFPPQSQGKSPFQRQFSGHLQWRRDQGSGGSEDNSAPAPTRQRLETSGSAE</sequence>
<dbReference type="Gene3D" id="3.30.70.330">
    <property type="match status" value="1"/>
</dbReference>
<accession>A0A843W581</accession>
<keyword evidence="7" id="KW-0539">Nucleus</keyword>
<feature type="domain" description="RRM" evidence="10">
    <location>
        <begin position="420"/>
        <end position="497"/>
    </location>
</feature>
<dbReference type="AlphaFoldDB" id="A0A843W581"/>
<gene>
    <name evidence="11" type="ORF">Taro_037256</name>
</gene>
<reference evidence="11" key="1">
    <citation type="submission" date="2017-07" db="EMBL/GenBank/DDBJ databases">
        <title>Taro Niue Genome Assembly and Annotation.</title>
        <authorList>
            <person name="Atibalentja N."/>
            <person name="Keating K."/>
            <person name="Fields C.J."/>
        </authorList>
    </citation>
    <scope>NUCLEOTIDE SEQUENCE</scope>
    <source>
        <strain evidence="11">Niue_2</strain>
        <tissue evidence="11">Leaf</tissue>
    </source>
</reference>
<dbReference type="Pfam" id="PF01480">
    <property type="entry name" value="PWI"/>
    <property type="match status" value="1"/>
</dbReference>
<keyword evidence="12" id="KW-1185">Reference proteome</keyword>
<proteinExistence type="inferred from homology"/>
<protein>
    <recommendedName>
        <fullName evidence="10">RRM domain-containing protein</fullName>
    </recommendedName>
</protein>
<dbReference type="GO" id="GO:0005737">
    <property type="term" value="C:cytoplasm"/>
    <property type="evidence" value="ECO:0007669"/>
    <property type="project" value="TreeGrafter"/>
</dbReference>
<evidence type="ECO:0000313" key="11">
    <source>
        <dbReference type="EMBL" id="MQM04459.1"/>
    </source>
</evidence>
<dbReference type="OrthoDB" id="4726at2759"/>
<dbReference type="PANTHER" id="PTHR14738">
    <property type="entry name" value="ZINC FINGER CCCH DOMAIN-CONTAINING PROTEIN 14"/>
    <property type="match status" value="1"/>
</dbReference>
<comment type="caution">
    <text evidence="11">The sequence shown here is derived from an EMBL/GenBank/DDBJ whole genome shotgun (WGS) entry which is preliminary data.</text>
</comment>
<comment type="subcellular location">
    <subcellularLocation>
        <location evidence="1">Nucleus</location>
    </subcellularLocation>
</comment>
<evidence type="ECO:0000259" key="10">
    <source>
        <dbReference type="PROSITE" id="PS50102"/>
    </source>
</evidence>
<feature type="compositionally biased region" description="Polar residues" evidence="9">
    <location>
        <begin position="330"/>
        <end position="352"/>
    </location>
</feature>
<evidence type="ECO:0000256" key="2">
    <source>
        <dbReference type="ARBA" id="ARBA00008423"/>
    </source>
</evidence>
<keyword evidence="3" id="KW-0479">Metal-binding</keyword>
<dbReference type="Proteomes" id="UP000652761">
    <property type="component" value="Unassembled WGS sequence"/>
</dbReference>
<evidence type="ECO:0000256" key="6">
    <source>
        <dbReference type="ARBA" id="ARBA00022833"/>
    </source>
</evidence>
<dbReference type="GO" id="GO:0005634">
    <property type="term" value="C:nucleus"/>
    <property type="evidence" value="ECO:0007669"/>
    <property type="project" value="UniProtKB-SubCell"/>
</dbReference>
<feature type="region of interest" description="Disordered" evidence="9">
    <location>
        <begin position="273"/>
        <end position="314"/>
    </location>
</feature>
<dbReference type="EMBL" id="NMUH01003220">
    <property type="protein sequence ID" value="MQM04459.1"/>
    <property type="molecule type" value="Genomic_DNA"/>
</dbReference>
<evidence type="ECO:0000256" key="7">
    <source>
        <dbReference type="ARBA" id="ARBA00023242"/>
    </source>
</evidence>
<dbReference type="GO" id="GO:0043488">
    <property type="term" value="P:regulation of mRNA stability"/>
    <property type="evidence" value="ECO:0007669"/>
    <property type="project" value="InterPro"/>
</dbReference>
<dbReference type="InterPro" id="IPR000504">
    <property type="entry name" value="RRM_dom"/>
</dbReference>
<dbReference type="PANTHER" id="PTHR14738:SF29">
    <property type="entry name" value="ZINC FINGER CCCH DOMAIN-CONTAINING PROTEIN 14"/>
    <property type="match status" value="1"/>
</dbReference>
<evidence type="ECO:0000256" key="5">
    <source>
        <dbReference type="ARBA" id="ARBA00022771"/>
    </source>
</evidence>
<evidence type="ECO:0000313" key="12">
    <source>
        <dbReference type="Proteomes" id="UP000652761"/>
    </source>
</evidence>
<dbReference type="Gene3D" id="1.20.1390.10">
    <property type="entry name" value="PWI domain"/>
    <property type="match status" value="1"/>
</dbReference>
<dbReference type="Pfam" id="PF00076">
    <property type="entry name" value="RRM_1"/>
    <property type="match status" value="1"/>
</dbReference>
<comment type="similarity">
    <text evidence="2">Belongs to the ZC3H14 family.</text>
</comment>
<dbReference type="InterPro" id="IPR040366">
    <property type="entry name" value="Nab2/ZC3H14"/>
</dbReference>
<feature type="region of interest" description="Disordered" evidence="9">
    <location>
        <begin position="241"/>
        <end position="261"/>
    </location>
</feature>
<evidence type="ECO:0000256" key="3">
    <source>
        <dbReference type="ARBA" id="ARBA00022723"/>
    </source>
</evidence>
<keyword evidence="5" id="KW-0863">Zinc-finger</keyword>
<evidence type="ECO:0000256" key="4">
    <source>
        <dbReference type="ARBA" id="ARBA00022737"/>
    </source>
</evidence>
<evidence type="ECO:0000256" key="8">
    <source>
        <dbReference type="PROSITE-ProRule" id="PRU00176"/>
    </source>
</evidence>
<dbReference type="GO" id="GO:0008270">
    <property type="term" value="F:zinc ion binding"/>
    <property type="evidence" value="ECO:0007669"/>
    <property type="project" value="UniProtKB-KW"/>
</dbReference>
<evidence type="ECO:0000256" key="9">
    <source>
        <dbReference type="SAM" id="MobiDB-lite"/>
    </source>
</evidence>
<dbReference type="InterPro" id="IPR035979">
    <property type="entry name" value="RBD_domain_sf"/>
</dbReference>
<feature type="region of interest" description="Disordered" evidence="9">
    <location>
        <begin position="330"/>
        <end position="364"/>
    </location>
</feature>
<dbReference type="SMART" id="SM00360">
    <property type="entry name" value="RRM"/>
    <property type="match status" value="1"/>
</dbReference>
<dbReference type="PROSITE" id="PS50102">
    <property type="entry name" value="RRM"/>
    <property type="match status" value="1"/>
</dbReference>
<evidence type="ECO:0000256" key="1">
    <source>
        <dbReference type="ARBA" id="ARBA00004123"/>
    </source>
</evidence>
<name>A0A843W581_COLES</name>
<organism evidence="11 12">
    <name type="scientific">Colocasia esculenta</name>
    <name type="common">Wild taro</name>
    <name type="synonym">Arum esculentum</name>
    <dbReference type="NCBI Taxonomy" id="4460"/>
    <lineage>
        <taxon>Eukaryota</taxon>
        <taxon>Viridiplantae</taxon>
        <taxon>Streptophyta</taxon>
        <taxon>Embryophyta</taxon>
        <taxon>Tracheophyta</taxon>
        <taxon>Spermatophyta</taxon>
        <taxon>Magnoliopsida</taxon>
        <taxon>Liliopsida</taxon>
        <taxon>Araceae</taxon>
        <taxon>Aroideae</taxon>
        <taxon>Colocasieae</taxon>
        <taxon>Colocasia</taxon>
    </lineage>
</organism>
<feature type="compositionally biased region" description="Polar residues" evidence="9">
    <location>
        <begin position="296"/>
        <end position="312"/>
    </location>
</feature>
<feature type="region of interest" description="Disordered" evidence="9">
    <location>
        <begin position="511"/>
        <end position="566"/>
    </location>
</feature>
<dbReference type="InterPro" id="IPR002483">
    <property type="entry name" value="PWI_dom"/>
</dbReference>
<feature type="compositionally biased region" description="Polar residues" evidence="9">
    <location>
        <begin position="519"/>
        <end position="533"/>
    </location>
</feature>
<keyword evidence="6" id="KW-0862">Zinc</keyword>
<keyword evidence="8" id="KW-0694">RNA-binding</keyword>
<keyword evidence="4" id="KW-0677">Repeat</keyword>
<dbReference type="InterPro" id="IPR012677">
    <property type="entry name" value="Nucleotide-bd_a/b_plait_sf"/>
</dbReference>